<dbReference type="InterPro" id="IPR043128">
    <property type="entry name" value="Rev_trsase/Diguanyl_cyclase"/>
</dbReference>
<evidence type="ECO:0000313" key="2">
    <source>
        <dbReference type="Proteomes" id="UP001066276"/>
    </source>
</evidence>
<keyword evidence="2" id="KW-1185">Reference proteome</keyword>
<dbReference type="Proteomes" id="UP001066276">
    <property type="component" value="Chromosome 7"/>
</dbReference>
<evidence type="ECO:0000313" key="1">
    <source>
        <dbReference type="EMBL" id="KAJ1129251.1"/>
    </source>
</evidence>
<dbReference type="SUPFAM" id="SSF56672">
    <property type="entry name" value="DNA/RNA polymerases"/>
    <property type="match status" value="1"/>
</dbReference>
<dbReference type="PANTHER" id="PTHR24559">
    <property type="entry name" value="TRANSPOSON TY3-I GAG-POL POLYPROTEIN"/>
    <property type="match status" value="1"/>
</dbReference>
<comment type="caution">
    <text evidence="1">The sequence shown here is derived from an EMBL/GenBank/DDBJ whole genome shotgun (WGS) entry which is preliminary data.</text>
</comment>
<reference evidence="1" key="1">
    <citation type="journal article" date="2022" name="bioRxiv">
        <title>Sequencing and chromosome-scale assembly of the giantPleurodeles waltlgenome.</title>
        <authorList>
            <person name="Brown T."/>
            <person name="Elewa A."/>
            <person name="Iarovenko S."/>
            <person name="Subramanian E."/>
            <person name="Araus A.J."/>
            <person name="Petzold A."/>
            <person name="Susuki M."/>
            <person name="Suzuki K.-i.T."/>
            <person name="Hayashi T."/>
            <person name="Toyoda A."/>
            <person name="Oliveira C."/>
            <person name="Osipova E."/>
            <person name="Leigh N.D."/>
            <person name="Simon A."/>
            <person name="Yun M.H."/>
        </authorList>
    </citation>
    <scope>NUCLEOTIDE SEQUENCE</scope>
    <source>
        <strain evidence="1">20211129_DDA</strain>
        <tissue evidence="1">Liver</tissue>
    </source>
</reference>
<evidence type="ECO:0008006" key="3">
    <source>
        <dbReference type="Google" id="ProtNLM"/>
    </source>
</evidence>
<dbReference type="EMBL" id="JANPWB010000011">
    <property type="protein sequence ID" value="KAJ1129251.1"/>
    <property type="molecule type" value="Genomic_DNA"/>
</dbReference>
<dbReference type="Gene3D" id="3.10.10.10">
    <property type="entry name" value="HIV Type 1 Reverse Transcriptase, subunit A, domain 1"/>
    <property type="match status" value="1"/>
</dbReference>
<accession>A0AAV7PPI2</accession>
<dbReference type="Gene3D" id="3.30.70.270">
    <property type="match status" value="1"/>
</dbReference>
<gene>
    <name evidence="1" type="ORF">NDU88_007622</name>
</gene>
<organism evidence="1 2">
    <name type="scientific">Pleurodeles waltl</name>
    <name type="common">Iberian ribbed newt</name>
    <dbReference type="NCBI Taxonomy" id="8319"/>
    <lineage>
        <taxon>Eukaryota</taxon>
        <taxon>Metazoa</taxon>
        <taxon>Chordata</taxon>
        <taxon>Craniata</taxon>
        <taxon>Vertebrata</taxon>
        <taxon>Euteleostomi</taxon>
        <taxon>Amphibia</taxon>
        <taxon>Batrachia</taxon>
        <taxon>Caudata</taxon>
        <taxon>Salamandroidea</taxon>
        <taxon>Salamandridae</taxon>
        <taxon>Pleurodelinae</taxon>
        <taxon>Pleurodeles</taxon>
    </lineage>
</organism>
<dbReference type="InterPro" id="IPR043502">
    <property type="entry name" value="DNA/RNA_pol_sf"/>
</dbReference>
<dbReference type="AlphaFoldDB" id="A0AAV7PPI2"/>
<proteinExistence type="predicted"/>
<name>A0AAV7PPI2_PLEWA</name>
<sequence>MPGVRVCYFTGCSPRTVLPSLPAKTLHFNQRQRYLRHGRLPKRKEAPKDPLIASAQKGVELRPCIDYTAINRIIVKNCYPLLLISVLLDQVKGAQMYTKLDFRAAYHLIRIREGD</sequence>
<dbReference type="PANTHER" id="PTHR24559:SF440">
    <property type="entry name" value="RIBONUCLEASE H"/>
    <property type="match status" value="1"/>
</dbReference>
<protein>
    <recommendedName>
        <fullName evidence="3">Reverse transcriptase domain-containing protein</fullName>
    </recommendedName>
</protein>
<dbReference type="InterPro" id="IPR053134">
    <property type="entry name" value="RNA-dir_DNA_polymerase"/>
</dbReference>